<dbReference type="Proteomes" id="UP000198406">
    <property type="component" value="Unassembled WGS sequence"/>
</dbReference>
<accession>A0A1Z5JUH0</accession>
<comment type="caution">
    <text evidence="1">The sequence shown here is derived from an EMBL/GenBank/DDBJ whole genome shotgun (WGS) entry which is preliminary data.</text>
</comment>
<reference evidence="1 2" key="1">
    <citation type="journal article" date="2015" name="Plant Cell">
        <title>Oil accumulation by the oleaginous diatom Fistulifera solaris as revealed by the genome and transcriptome.</title>
        <authorList>
            <person name="Tanaka T."/>
            <person name="Maeda Y."/>
            <person name="Veluchamy A."/>
            <person name="Tanaka M."/>
            <person name="Abida H."/>
            <person name="Marechal E."/>
            <person name="Bowler C."/>
            <person name="Muto M."/>
            <person name="Sunaga Y."/>
            <person name="Tanaka M."/>
            <person name="Yoshino T."/>
            <person name="Taniguchi T."/>
            <person name="Fukuda Y."/>
            <person name="Nemoto M."/>
            <person name="Matsumoto M."/>
            <person name="Wong P.S."/>
            <person name="Aburatani S."/>
            <person name="Fujibuchi W."/>
        </authorList>
    </citation>
    <scope>NUCLEOTIDE SEQUENCE [LARGE SCALE GENOMIC DNA]</scope>
    <source>
        <strain evidence="1 2">JPCC DA0580</strain>
    </source>
</reference>
<evidence type="ECO:0000313" key="2">
    <source>
        <dbReference type="Proteomes" id="UP000198406"/>
    </source>
</evidence>
<dbReference type="InParanoid" id="A0A1Z5JUH0"/>
<dbReference type="AlphaFoldDB" id="A0A1Z5JUH0"/>
<protein>
    <submittedName>
        <fullName evidence="1">Uncharacterized protein</fullName>
    </submittedName>
</protein>
<sequence length="337" mass="38200">MATFLWSLQDSGGLYIRGRHLLDWKAFQPKQWRQILQAQPALHLQTGTWTPAQSRVLAMYASCLHFGEMPVTGGEVAFHDDGMAFVQALAKRKTPFRCLSVQTMPWSHENLRRLLQQDIFEKLVLPKLEEKDCVLLPLSTKVDALNYTIDAALVQPEDFVNLDIAARHLTIRFFLLYAGPDWGESVASFLKRVAELGHFEHLCIKLTDLAHRRNLEPAETAQALVDVIRGNRSLKHLDLSGLDWMFSLDVGASSAVPPMKQVWDAIEEHSESRTVTLGIYSPDRIQRIVEYASLERLLSRNRNVTVIDKEGKRISNGSTIDKLYALNSFYNGSTDLI</sequence>
<dbReference type="EMBL" id="BDSP01000120">
    <property type="protein sequence ID" value="GAX17677.1"/>
    <property type="molecule type" value="Genomic_DNA"/>
</dbReference>
<keyword evidence="2" id="KW-1185">Reference proteome</keyword>
<gene>
    <name evidence="1" type="ORF">FisN_10Lu394</name>
</gene>
<organism evidence="1 2">
    <name type="scientific">Fistulifera solaris</name>
    <name type="common">Oleaginous diatom</name>
    <dbReference type="NCBI Taxonomy" id="1519565"/>
    <lineage>
        <taxon>Eukaryota</taxon>
        <taxon>Sar</taxon>
        <taxon>Stramenopiles</taxon>
        <taxon>Ochrophyta</taxon>
        <taxon>Bacillariophyta</taxon>
        <taxon>Bacillariophyceae</taxon>
        <taxon>Bacillariophycidae</taxon>
        <taxon>Naviculales</taxon>
        <taxon>Naviculaceae</taxon>
        <taxon>Fistulifera</taxon>
    </lineage>
</organism>
<proteinExistence type="predicted"/>
<evidence type="ECO:0000313" key="1">
    <source>
        <dbReference type="EMBL" id="GAX17677.1"/>
    </source>
</evidence>
<name>A0A1Z5JUH0_FISSO</name>